<keyword evidence="4" id="KW-1185">Reference proteome</keyword>
<feature type="chain" id="PRO_5013629105" evidence="2">
    <location>
        <begin position="20"/>
        <end position="346"/>
    </location>
</feature>
<organism evidence="3 4">
    <name type="scientific">Ramularia collo-cygni</name>
    <dbReference type="NCBI Taxonomy" id="112498"/>
    <lineage>
        <taxon>Eukaryota</taxon>
        <taxon>Fungi</taxon>
        <taxon>Dikarya</taxon>
        <taxon>Ascomycota</taxon>
        <taxon>Pezizomycotina</taxon>
        <taxon>Dothideomycetes</taxon>
        <taxon>Dothideomycetidae</taxon>
        <taxon>Mycosphaerellales</taxon>
        <taxon>Mycosphaerellaceae</taxon>
        <taxon>Ramularia</taxon>
    </lineage>
</organism>
<evidence type="ECO:0000313" key="3">
    <source>
        <dbReference type="EMBL" id="CZT18129.1"/>
    </source>
</evidence>
<keyword evidence="2" id="KW-0732">Signal</keyword>
<feature type="region of interest" description="Disordered" evidence="1">
    <location>
        <begin position="175"/>
        <end position="205"/>
    </location>
</feature>
<evidence type="ECO:0000313" key="4">
    <source>
        <dbReference type="Proteomes" id="UP000225277"/>
    </source>
</evidence>
<protein>
    <submittedName>
        <fullName evidence="3">Uncharacterized protein</fullName>
    </submittedName>
</protein>
<sequence>MKTFQTAGVLAAISSFVLAQDWSWHQPAMCTDGGCGTCPNRLIDSSGWPVCHWYDLADNPIWSEQFNAAENGGLEVFFNIAQPDPTCAVVIRSPAGSEYIGCGQNILTTYNALCTKLILRQRVMLQFCCGTGDCDAAGGGVSSISLTPEDFANTSSIASGGSGAMLFINSQGEIIQPDSESDPREQALRKRLVQSPAPEKRQEAKHGGALLANRDLFKRDCTFTQVGDPFTAPGNTVVIDGPVTGPAMIDRSVEQTVGWSSTFEVGIAFDIFSAGASFTTSESITESASITLEVQDSVTGFWVWTPILTCANGELSGDCSGTGRACSPTKNSQGNVVGNTAFQIRG</sequence>
<dbReference type="Proteomes" id="UP000225277">
    <property type="component" value="Unassembled WGS sequence"/>
</dbReference>
<evidence type="ECO:0000256" key="2">
    <source>
        <dbReference type="SAM" id="SignalP"/>
    </source>
</evidence>
<dbReference type="AlphaFoldDB" id="A0A2D3V9D6"/>
<dbReference type="GeneID" id="35599154"/>
<accession>A0A2D3V9D6</accession>
<dbReference type="RefSeq" id="XP_023625019.1">
    <property type="nucleotide sequence ID" value="XM_023769251.1"/>
</dbReference>
<evidence type="ECO:0000256" key="1">
    <source>
        <dbReference type="SAM" id="MobiDB-lite"/>
    </source>
</evidence>
<gene>
    <name evidence="3" type="ORF">RCC_03969</name>
</gene>
<dbReference type="EMBL" id="FJUY01000005">
    <property type="protein sequence ID" value="CZT18129.1"/>
    <property type="molecule type" value="Genomic_DNA"/>
</dbReference>
<dbReference type="OrthoDB" id="3706156at2759"/>
<name>A0A2D3V9D6_9PEZI</name>
<feature type="signal peptide" evidence="2">
    <location>
        <begin position="1"/>
        <end position="19"/>
    </location>
</feature>
<reference evidence="3 4" key="1">
    <citation type="submission" date="2016-03" db="EMBL/GenBank/DDBJ databases">
        <authorList>
            <person name="Ploux O."/>
        </authorList>
    </citation>
    <scope>NUCLEOTIDE SEQUENCE [LARGE SCALE GENOMIC DNA]</scope>
    <source>
        <strain evidence="3 4">URUG2</strain>
    </source>
</reference>
<proteinExistence type="predicted"/>